<name>A0A2T3JYA7_PHOPO</name>
<reference evidence="3 4" key="1">
    <citation type="submission" date="2018-03" db="EMBL/GenBank/DDBJ databases">
        <title>Whole genome sequencing of Histamine producing bacteria.</title>
        <authorList>
            <person name="Butler K."/>
        </authorList>
    </citation>
    <scope>NUCLEOTIDE SEQUENCE [LARGE SCALE GENOMIC DNA]</scope>
    <source>
        <strain evidence="2 4">FS-6.1</strain>
        <strain evidence="1 3">FS-6.2</strain>
    </source>
</reference>
<evidence type="ECO:0000313" key="3">
    <source>
        <dbReference type="Proteomes" id="UP000241405"/>
    </source>
</evidence>
<protein>
    <submittedName>
        <fullName evidence="2">DUF1425 domain-containing protein</fullName>
    </submittedName>
</protein>
<sequence>MKYISALSILLVALVTGCSGMTISGISLEKGNHHVVIGNTVLANQLEFSHSQAELRNGYLDASVEVMNKTDAAISLDYHFYWYDVNGLEINQPTTTWRTLTINSGQVLLLQALAPITAATQYRIAVRDANNCSIINR</sequence>
<keyword evidence="3" id="KW-1185">Reference proteome</keyword>
<dbReference type="EMBL" id="PYMP01000001">
    <property type="protein sequence ID" value="PSU54368.1"/>
    <property type="molecule type" value="Genomic_DNA"/>
</dbReference>
<comment type="caution">
    <text evidence="2">The sequence shown here is derived from an EMBL/GenBank/DDBJ whole genome shotgun (WGS) entry which is preliminary data.</text>
</comment>
<dbReference type="Pfam" id="PF07233">
    <property type="entry name" value="DUF1425"/>
    <property type="match status" value="1"/>
</dbReference>
<dbReference type="InterPro" id="IPR038483">
    <property type="entry name" value="YcfL-like_sf"/>
</dbReference>
<dbReference type="Proteomes" id="UP000241405">
    <property type="component" value="Unassembled WGS sequence"/>
</dbReference>
<evidence type="ECO:0000313" key="1">
    <source>
        <dbReference type="EMBL" id="PSU27357.1"/>
    </source>
</evidence>
<dbReference type="EMBL" id="PYMO01000001">
    <property type="protein sequence ID" value="PSU27357.1"/>
    <property type="molecule type" value="Genomic_DNA"/>
</dbReference>
<dbReference type="RefSeq" id="WP_107189184.1">
    <property type="nucleotide sequence ID" value="NZ_PYMN01000003.1"/>
</dbReference>
<evidence type="ECO:0000313" key="4">
    <source>
        <dbReference type="Proteomes" id="UP000241618"/>
    </source>
</evidence>
<dbReference type="Proteomes" id="UP000241618">
    <property type="component" value="Unassembled WGS sequence"/>
</dbReference>
<evidence type="ECO:0000313" key="2">
    <source>
        <dbReference type="EMBL" id="PSU54368.1"/>
    </source>
</evidence>
<dbReference type="PROSITE" id="PS51257">
    <property type="entry name" value="PROKAR_LIPOPROTEIN"/>
    <property type="match status" value="1"/>
</dbReference>
<gene>
    <name evidence="2" type="ORF">C9J18_02475</name>
    <name evidence="1" type="ORF">CTM96_01135</name>
</gene>
<dbReference type="AlphaFoldDB" id="A0A2T3JYA7"/>
<dbReference type="InterPro" id="IPR010824">
    <property type="entry name" value="DUF1425"/>
</dbReference>
<accession>A0A2T3JYA7</accession>
<dbReference type="Gene3D" id="2.60.40.3230">
    <property type="match status" value="1"/>
</dbReference>
<proteinExistence type="predicted"/>
<dbReference type="CDD" id="cd09030">
    <property type="entry name" value="DUF1425"/>
    <property type="match status" value="1"/>
</dbReference>
<organism evidence="2 4">
    <name type="scientific">Photobacterium phosphoreum</name>
    <dbReference type="NCBI Taxonomy" id="659"/>
    <lineage>
        <taxon>Bacteria</taxon>
        <taxon>Pseudomonadati</taxon>
        <taxon>Pseudomonadota</taxon>
        <taxon>Gammaproteobacteria</taxon>
        <taxon>Vibrionales</taxon>
        <taxon>Vibrionaceae</taxon>
        <taxon>Photobacterium</taxon>
    </lineage>
</organism>